<dbReference type="InterPro" id="IPR015813">
    <property type="entry name" value="Pyrv/PenolPyrv_kinase-like_dom"/>
</dbReference>
<evidence type="ECO:0000256" key="2">
    <source>
        <dbReference type="ARBA" id="ARBA00022723"/>
    </source>
</evidence>
<dbReference type="SUPFAM" id="SSF51621">
    <property type="entry name" value="Phosphoenolpyruvate/pyruvate domain"/>
    <property type="match status" value="1"/>
</dbReference>
<accession>A0A169RNL5</accession>
<dbReference type="InterPro" id="IPR040442">
    <property type="entry name" value="Pyrv_kinase-like_dom_sf"/>
</dbReference>
<keyword evidence="6" id="KW-1185">Reference proteome</keyword>
<evidence type="ECO:0000313" key="5">
    <source>
        <dbReference type="EMBL" id="BAU94598.1"/>
    </source>
</evidence>
<proteinExistence type="inferred from homology"/>
<feature type="domain" description="HpcH/HpaI aldolase/citrate lyase" evidence="4">
    <location>
        <begin position="8"/>
        <end position="197"/>
    </location>
</feature>
<dbReference type="GO" id="GO:0016832">
    <property type="term" value="F:aldehyde-lyase activity"/>
    <property type="evidence" value="ECO:0007669"/>
    <property type="project" value="TreeGrafter"/>
</dbReference>
<dbReference type="GO" id="GO:0046872">
    <property type="term" value="F:metal ion binding"/>
    <property type="evidence" value="ECO:0007669"/>
    <property type="project" value="UniProtKB-KW"/>
</dbReference>
<evidence type="ECO:0000256" key="3">
    <source>
        <dbReference type="ARBA" id="ARBA00023239"/>
    </source>
</evidence>
<dbReference type="InterPro" id="IPR050251">
    <property type="entry name" value="HpcH-HpaI_aldolase"/>
</dbReference>
<keyword evidence="2" id="KW-0479">Metal-binding</keyword>
<gene>
    <name evidence="5" type="ORF">N24_0336</name>
</gene>
<dbReference type="AlphaFoldDB" id="A0A169RNL5"/>
<dbReference type="GO" id="GO:0005737">
    <property type="term" value="C:cytoplasm"/>
    <property type="evidence" value="ECO:0007669"/>
    <property type="project" value="TreeGrafter"/>
</dbReference>
<evidence type="ECO:0000256" key="1">
    <source>
        <dbReference type="ARBA" id="ARBA00005568"/>
    </source>
</evidence>
<dbReference type="Proteomes" id="UP000218244">
    <property type="component" value="Chromosome"/>
</dbReference>
<protein>
    <submittedName>
        <fullName evidence="5">Aldolase</fullName>
    </submittedName>
</protein>
<name>A0A169RNL5_9CORY</name>
<dbReference type="EMBL" id="AP017369">
    <property type="protein sequence ID" value="BAU94598.1"/>
    <property type="molecule type" value="Genomic_DNA"/>
</dbReference>
<keyword evidence="3" id="KW-0456">Lyase</keyword>
<dbReference type="Pfam" id="PF03328">
    <property type="entry name" value="HpcH_HpaI"/>
    <property type="match status" value="1"/>
</dbReference>
<evidence type="ECO:0000313" key="6">
    <source>
        <dbReference type="Proteomes" id="UP000218244"/>
    </source>
</evidence>
<comment type="similarity">
    <text evidence="1">Belongs to the HpcH/HpaI aldolase family.</text>
</comment>
<dbReference type="Gene3D" id="3.20.20.60">
    <property type="entry name" value="Phosphoenolpyruvate-binding domains"/>
    <property type="match status" value="1"/>
</dbReference>
<dbReference type="PANTHER" id="PTHR30502">
    <property type="entry name" value="2-KETO-3-DEOXY-L-RHAMNONATE ALDOLASE"/>
    <property type="match status" value="1"/>
</dbReference>
<reference evidence="5 6" key="1">
    <citation type="submission" date="2016-02" db="EMBL/GenBank/DDBJ databases">
        <title>Corynebacterium glutamicum N24 whole genome sequencing project.</title>
        <authorList>
            <person name="Matsutani M."/>
            <person name="Nangtapong N."/>
            <person name="Yakushi T."/>
            <person name="Matsushita K."/>
        </authorList>
    </citation>
    <scope>NUCLEOTIDE SEQUENCE [LARGE SCALE GENOMIC DNA]</scope>
    <source>
        <strain evidence="5 6">N24</strain>
    </source>
</reference>
<organism evidence="5 6">
    <name type="scientific">Corynebacterium suranareeae</name>
    <dbReference type="NCBI Taxonomy" id="2506452"/>
    <lineage>
        <taxon>Bacteria</taxon>
        <taxon>Bacillati</taxon>
        <taxon>Actinomycetota</taxon>
        <taxon>Actinomycetes</taxon>
        <taxon>Mycobacteriales</taxon>
        <taxon>Corynebacteriaceae</taxon>
        <taxon>Corynebacterium</taxon>
    </lineage>
</organism>
<evidence type="ECO:0000259" key="4">
    <source>
        <dbReference type="Pfam" id="PF03328"/>
    </source>
</evidence>
<dbReference type="PANTHER" id="PTHR30502:SF0">
    <property type="entry name" value="PHOSPHOENOLPYRUVATE CARBOXYLASE FAMILY PROTEIN"/>
    <property type="match status" value="1"/>
</dbReference>
<sequence length="262" mass="27724">MPEYTTPRFGAWITLNSTVASEQIARLGFDFVVVDGQHGLIGYTEMRDSLIALTAGGCPLPIARVSTNDPGEIGRVLDAGARGVIVPMVNTAQEAAELAKAARYATSGGQRSYSPVRHGIHFGLTPGQTDDVVLVLAMIETREGLENVEAILDTPGIDGVFVGPYDLSLGLGASIPFEEAVRPELEEALTTIRNAAVSRSKIAGIYCGTGDDAIVRAQQGFNLINTCHDMSALREVMGAQLSVVSEAGLCTAGRLEEELRAH</sequence>
<dbReference type="KEGG" id="csur:N24_0336"/>
<dbReference type="RefSeq" id="WP_157736385.1">
    <property type="nucleotide sequence ID" value="NZ_AP017369.1"/>
</dbReference>
<dbReference type="InterPro" id="IPR005000">
    <property type="entry name" value="Aldolase/citrate-lyase_domain"/>
</dbReference>